<evidence type="ECO:0000256" key="7">
    <source>
        <dbReference type="SAM" id="Phobius"/>
    </source>
</evidence>
<keyword evidence="3 7" id="KW-0812">Transmembrane</keyword>
<name>A0A2N9L2Z4_9BACT</name>
<reference evidence="11" key="1">
    <citation type="submission" date="2018-02" db="EMBL/GenBank/DDBJ databases">
        <authorList>
            <person name="Hausmann B."/>
        </authorList>
    </citation>
    <scope>NUCLEOTIDE SEQUENCE [LARGE SCALE GENOMIC DNA]</scope>
    <source>
        <strain evidence="11">Peat soil MAG SbA5</strain>
    </source>
</reference>
<dbReference type="NCBIfam" id="TIGR03434">
    <property type="entry name" value="ADOP"/>
    <property type="match status" value="1"/>
</dbReference>
<evidence type="ECO:0000256" key="6">
    <source>
        <dbReference type="ARBA" id="ARBA00038076"/>
    </source>
</evidence>
<dbReference type="GO" id="GO:0022857">
    <property type="term" value="F:transmembrane transporter activity"/>
    <property type="evidence" value="ECO:0007669"/>
    <property type="project" value="TreeGrafter"/>
</dbReference>
<feature type="domain" description="MacB-like periplasmic core" evidence="9">
    <location>
        <begin position="605"/>
        <end position="712"/>
    </location>
</feature>
<feature type="domain" description="ABC3 transporter permease C-terminal" evidence="8">
    <location>
        <begin position="356"/>
        <end position="475"/>
    </location>
</feature>
<feature type="transmembrane region" description="Helical" evidence="7">
    <location>
        <begin position="842"/>
        <end position="861"/>
    </location>
</feature>
<dbReference type="InterPro" id="IPR050250">
    <property type="entry name" value="Macrolide_Exporter_MacB"/>
</dbReference>
<keyword evidence="2" id="KW-1003">Cell membrane</keyword>
<evidence type="ECO:0000256" key="1">
    <source>
        <dbReference type="ARBA" id="ARBA00004651"/>
    </source>
</evidence>
<keyword evidence="4 7" id="KW-1133">Transmembrane helix</keyword>
<feature type="transmembrane region" description="Helical" evidence="7">
    <location>
        <begin position="448"/>
        <end position="469"/>
    </location>
</feature>
<dbReference type="PANTHER" id="PTHR30572:SF4">
    <property type="entry name" value="ABC TRANSPORTER PERMEASE YTRF"/>
    <property type="match status" value="1"/>
</dbReference>
<organism evidence="10 11">
    <name type="scientific">Candidatus Sulfuritelmatomonas gaucii</name>
    <dbReference type="NCBI Taxonomy" id="2043161"/>
    <lineage>
        <taxon>Bacteria</taxon>
        <taxon>Pseudomonadati</taxon>
        <taxon>Acidobacteriota</taxon>
        <taxon>Terriglobia</taxon>
        <taxon>Terriglobales</taxon>
        <taxon>Acidobacteriaceae</taxon>
        <taxon>Candidatus Sulfuritelmatomonas</taxon>
    </lineage>
</organism>
<feature type="transmembrane region" description="Helical" evidence="7">
    <location>
        <begin position="353"/>
        <end position="379"/>
    </location>
</feature>
<feature type="transmembrane region" description="Helical" evidence="7">
    <location>
        <begin position="755"/>
        <end position="778"/>
    </location>
</feature>
<dbReference type="InterPro" id="IPR003838">
    <property type="entry name" value="ABC3_permease_C"/>
</dbReference>
<evidence type="ECO:0000256" key="2">
    <source>
        <dbReference type="ARBA" id="ARBA00022475"/>
    </source>
</evidence>
<proteinExistence type="inferred from homology"/>
<dbReference type="NCBIfam" id="NF038403">
    <property type="entry name" value="perm_prefix_1"/>
    <property type="match status" value="1"/>
</dbReference>
<gene>
    <name evidence="10" type="ORF">SBA5_1070002</name>
</gene>
<evidence type="ECO:0000259" key="9">
    <source>
        <dbReference type="Pfam" id="PF12704"/>
    </source>
</evidence>
<evidence type="ECO:0000256" key="5">
    <source>
        <dbReference type="ARBA" id="ARBA00023136"/>
    </source>
</evidence>
<dbReference type="InterPro" id="IPR047928">
    <property type="entry name" value="Perm_prefix_1"/>
</dbReference>
<comment type="similarity">
    <text evidence="6">Belongs to the ABC-4 integral membrane protein family.</text>
</comment>
<dbReference type="Pfam" id="PF12704">
    <property type="entry name" value="MacB_PCD"/>
    <property type="match status" value="2"/>
</dbReference>
<dbReference type="PANTHER" id="PTHR30572">
    <property type="entry name" value="MEMBRANE COMPONENT OF TRANSPORTER-RELATED"/>
    <property type="match status" value="1"/>
</dbReference>
<protein>
    <submittedName>
        <fullName evidence="10">ABC efflux pump, inner membrane subunit</fullName>
    </submittedName>
</protein>
<feature type="transmembrane region" description="Helical" evidence="7">
    <location>
        <begin position="799"/>
        <end position="830"/>
    </location>
</feature>
<keyword evidence="5 7" id="KW-0472">Membrane</keyword>
<comment type="subcellular location">
    <subcellularLocation>
        <location evidence="1">Cell membrane</location>
        <topology evidence="1">Multi-pass membrane protein</topology>
    </subcellularLocation>
</comment>
<dbReference type="OrthoDB" id="98832at2"/>
<evidence type="ECO:0000313" key="11">
    <source>
        <dbReference type="Proteomes" id="UP000239735"/>
    </source>
</evidence>
<evidence type="ECO:0000256" key="3">
    <source>
        <dbReference type="ARBA" id="ARBA00022692"/>
    </source>
</evidence>
<dbReference type="GO" id="GO:0005886">
    <property type="term" value="C:plasma membrane"/>
    <property type="evidence" value="ECO:0007669"/>
    <property type="project" value="UniProtKB-SubCell"/>
</dbReference>
<feature type="domain" description="MacB-like periplasmic core" evidence="9">
    <location>
        <begin position="91"/>
        <end position="312"/>
    </location>
</feature>
<feature type="domain" description="ABC3 transporter permease C-terminal" evidence="8">
    <location>
        <begin position="758"/>
        <end position="871"/>
    </location>
</feature>
<evidence type="ECO:0000256" key="4">
    <source>
        <dbReference type="ARBA" id="ARBA00022989"/>
    </source>
</evidence>
<dbReference type="Pfam" id="PF02687">
    <property type="entry name" value="FtsX"/>
    <property type="match status" value="2"/>
</dbReference>
<sequence length="878" mass="96276">MKWFPSFGFQRRKRELQEEIDAHLQMAIADRVARGETAEAARQAAAREFGNIPLVQDVTRDMWGQAWLEQLGRDVRYALRQLRKSPGFSITATAMLAVAICANSTVFSWIDGTMLRPIPGARDTGDLVSLQRGERNFSPTPPFSYLDYRDLREQNHTFAGILAYHHDWITLTGGAQPERVFIANVTANYFDVLGIKPVLGRFFLAEEETRPDAVPNVILSYSLWKARYAADPAIVGKSIEIARHPVTVIGVAPEGFVGAMPGLRDDLWVTLDPLGTDVWRITHRSGGAVWLNVIGRLRPGVSRGQAAQDLDTLMHHIVAAYPNDHLGENRITLDPMWRSPFGANGFMAATLPILLAFAAVVLLLTSANVATLTLVRFVSRRRELAIRQSLGANRIQLVRQMVLEGVVLSIVAGAVALALTTWTSKTFAWFFRASSSPTTLNGSMDHNVVIGIAVFSLLAGMLCGALPAWRSSHAPAVEVLKAESASISGGSRNRKLLSGLVVAQIALSLPLLLCSGLLLRTLRNLAGANPGFEQDHILTATVGLNIAGYSHDEEQVIRHKILDRVSALPGVKVASLTDWIPMTLSHKGEDAYPEGYVPHPHESLQVSHAEVGPRYFESLHIPILEGREFTPDDDEKAPRVLIVDQTAARRYWPGQDPLGKKLRVWGIPFTVVGVVRNSTHTFVNESPEPMVYMSFFQQGYETMVQVETEGNPVDLAPAVENAIHTIDTRLPIFDVRPMRESTQLASSFAVIQSTLAGMFALIGLVLAVTGIYGVVAYRTQMRTHEIGVRMALGASRVDVLRLVLLQGLWLTGIGLALGLAFALGLTRIIVRLLYGIGANDPVTVASVVMLLGTMSLLACYFPAHRAMRRNPVTAIREL</sequence>
<dbReference type="AlphaFoldDB" id="A0A2N9L2Z4"/>
<dbReference type="EMBL" id="OKRB01000010">
    <property type="protein sequence ID" value="SPE17599.1"/>
    <property type="molecule type" value="Genomic_DNA"/>
</dbReference>
<feature type="transmembrane region" description="Helical" evidence="7">
    <location>
        <begin position="496"/>
        <end position="519"/>
    </location>
</feature>
<dbReference type="InterPro" id="IPR025857">
    <property type="entry name" value="MacB_PCD"/>
</dbReference>
<evidence type="ECO:0000259" key="8">
    <source>
        <dbReference type="Pfam" id="PF02687"/>
    </source>
</evidence>
<dbReference type="InterPro" id="IPR017800">
    <property type="entry name" value="ADOP"/>
</dbReference>
<evidence type="ECO:0000313" key="10">
    <source>
        <dbReference type="EMBL" id="SPE17599.1"/>
    </source>
</evidence>
<feature type="transmembrane region" description="Helical" evidence="7">
    <location>
        <begin position="400"/>
        <end position="422"/>
    </location>
</feature>
<accession>A0A2N9L2Z4</accession>
<dbReference type="Proteomes" id="UP000239735">
    <property type="component" value="Unassembled WGS sequence"/>
</dbReference>